<feature type="transmembrane region" description="Helical" evidence="1">
    <location>
        <begin position="68"/>
        <end position="92"/>
    </location>
</feature>
<name>A0A4Q9KKJ3_PROTD</name>
<evidence type="ECO:0000256" key="1">
    <source>
        <dbReference type="SAM" id="Phobius"/>
    </source>
</evidence>
<dbReference type="EMBL" id="SDMR01000008">
    <property type="protein sequence ID" value="TBT95006.1"/>
    <property type="molecule type" value="Genomic_DNA"/>
</dbReference>
<keyword evidence="1" id="KW-0812">Transmembrane</keyword>
<keyword evidence="1" id="KW-1133">Transmembrane helix</keyword>
<accession>A0A4Q9KKJ3</accession>
<dbReference type="InterPro" id="IPR021125">
    <property type="entry name" value="DUF2127"/>
</dbReference>
<comment type="caution">
    <text evidence="2">The sequence shown here is derived from an EMBL/GenBank/DDBJ whole genome shotgun (WGS) entry which is preliminary data.</text>
</comment>
<reference evidence="2 3" key="1">
    <citation type="submission" date="2019-01" db="EMBL/GenBank/DDBJ databases">
        <title>Lactibacter flavus gen. nov., sp. nov., a novel bacterium of the family Propionibacteriaceae isolated from raw milk and dairy products.</title>
        <authorList>
            <person name="Huptas C."/>
            <person name="Wenning M."/>
            <person name="Breitenwieser F."/>
            <person name="Doll E."/>
            <person name="Von Neubeck M."/>
            <person name="Busse H.-J."/>
            <person name="Scherer S."/>
        </authorList>
    </citation>
    <scope>NUCLEOTIDE SEQUENCE [LARGE SCALE GENOMIC DNA]</scope>
    <source>
        <strain evidence="2 3">DSM 22130</strain>
    </source>
</reference>
<keyword evidence="1" id="KW-0472">Membrane</keyword>
<dbReference type="Proteomes" id="UP000291933">
    <property type="component" value="Unassembled WGS sequence"/>
</dbReference>
<evidence type="ECO:0000313" key="3">
    <source>
        <dbReference type="Proteomes" id="UP000291933"/>
    </source>
</evidence>
<evidence type="ECO:0000313" key="2">
    <source>
        <dbReference type="EMBL" id="TBT95006.1"/>
    </source>
</evidence>
<protein>
    <submittedName>
        <fullName evidence="2">DUF2127 domain-containing protein</fullName>
    </submittedName>
</protein>
<feature type="transmembrane region" description="Helical" evidence="1">
    <location>
        <begin position="173"/>
        <end position="191"/>
    </location>
</feature>
<dbReference type="Pfam" id="PF09900">
    <property type="entry name" value="DUF2127"/>
    <property type="match status" value="1"/>
</dbReference>
<dbReference type="OrthoDB" id="572497at2"/>
<dbReference type="AlphaFoldDB" id="A0A4Q9KKJ3"/>
<sequence>MRSCGLHGHVTYAPSEANLAARLRIPTPWGEAWRCLRCGDYVIGKPAGAGPADQAPVILRGKALRDAVILRVLAVDKTLRGLLIGVIAFGIFQFNGHQDSVRQTLDTYLPLLRPLGAQLGISIEDLNAMHWIQQALALPASTVRLAALGIGLYACLNIVEGVGLWLMKRWGEYVAVIATSLFLPLEIHELIVKITPLRIGALVVNLFLVAYLVFSKRLFGVRGGAKAHHAERESTSLLEVELAAAGQRLRRDGGRTTRPIPDAAGVAPSVVASGAEVARVAEGPRT</sequence>
<feature type="transmembrane region" description="Helical" evidence="1">
    <location>
        <begin position="145"/>
        <end position="166"/>
    </location>
</feature>
<keyword evidence="3" id="KW-1185">Reference proteome</keyword>
<feature type="transmembrane region" description="Helical" evidence="1">
    <location>
        <begin position="197"/>
        <end position="214"/>
    </location>
</feature>
<organism evidence="2 3">
    <name type="scientific">Propioniciclava tarda</name>
    <dbReference type="NCBI Taxonomy" id="433330"/>
    <lineage>
        <taxon>Bacteria</taxon>
        <taxon>Bacillati</taxon>
        <taxon>Actinomycetota</taxon>
        <taxon>Actinomycetes</taxon>
        <taxon>Propionibacteriales</taxon>
        <taxon>Propionibacteriaceae</taxon>
        <taxon>Propioniciclava</taxon>
    </lineage>
</organism>
<proteinExistence type="predicted"/>
<gene>
    <name evidence="2" type="ORF">ET996_07970</name>
</gene>